<reference evidence="1" key="2">
    <citation type="journal article" date="2023" name="Int. J. Mol. Sci.">
        <title>De Novo Assembly and Annotation of 11 Diverse Shrub Willow (Salix) Genomes Reveals Novel Gene Organization in Sex-Linked Regions.</title>
        <authorList>
            <person name="Hyden B."/>
            <person name="Feng K."/>
            <person name="Yates T.B."/>
            <person name="Jawdy S."/>
            <person name="Cereghino C."/>
            <person name="Smart L.B."/>
            <person name="Muchero W."/>
        </authorList>
    </citation>
    <scope>NUCLEOTIDE SEQUENCE [LARGE SCALE GENOMIC DNA]</scope>
    <source>
        <tissue evidence="1">Shoot tip</tissue>
    </source>
</reference>
<feature type="non-terminal residue" evidence="1">
    <location>
        <position position="1"/>
    </location>
</feature>
<name>A0A9Q0ZR10_SALVM</name>
<evidence type="ECO:0000313" key="1">
    <source>
        <dbReference type="EMBL" id="KAJ6743775.1"/>
    </source>
</evidence>
<proteinExistence type="predicted"/>
<keyword evidence="2" id="KW-1185">Reference proteome</keyword>
<reference evidence="1" key="1">
    <citation type="submission" date="2022-11" db="EMBL/GenBank/DDBJ databases">
        <authorList>
            <person name="Hyden B.L."/>
            <person name="Feng K."/>
            <person name="Yates T."/>
            <person name="Jawdy S."/>
            <person name="Smart L.B."/>
            <person name="Muchero W."/>
        </authorList>
    </citation>
    <scope>NUCLEOTIDE SEQUENCE</scope>
    <source>
        <tissue evidence="1">Shoot tip</tissue>
    </source>
</reference>
<sequence length="121" mass="13745">VRWLDRSLMKVESAINVDFVVEDGSGEVLKSSFNWQVIVVTPPVFSYDTCIFWELAAVDKLRGNLFTLRALHIYFGLQKQLAGYFFLLKLQGNTLIQTLMVESSPRGMDQADIRSIPTSNQ</sequence>
<protein>
    <submittedName>
        <fullName evidence="1">Uncharacterized protein</fullName>
    </submittedName>
</protein>
<dbReference type="EMBL" id="JAPFFL010000002">
    <property type="protein sequence ID" value="KAJ6743775.1"/>
    <property type="molecule type" value="Genomic_DNA"/>
</dbReference>
<accession>A0A9Q0ZR10</accession>
<dbReference type="OrthoDB" id="10492773at2759"/>
<comment type="caution">
    <text evidence="1">The sequence shown here is derived from an EMBL/GenBank/DDBJ whole genome shotgun (WGS) entry which is preliminary data.</text>
</comment>
<feature type="non-terminal residue" evidence="1">
    <location>
        <position position="121"/>
    </location>
</feature>
<dbReference type="AlphaFoldDB" id="A0A9Q0ZR10"/>
<gene>
    <name evidence="1" type="ORF">OIU85_017684</name>
</gene>
<evidence type="ECO:0000313" key="2">
    <source>
        <dbReference type="Proteomes" id="UP001151529"/>
    </source>
</evidence>
<dbReference type="Proteomes" id="UP001151529">
    <property type="component" value="Chromosome 6"/>
</dbReference>
<organism evidence="1 2">
    <name type="scientific">Salix viminalis</name>
    <name type="common">Common osier</name>
    <name type="synonym">Basket willow</name>
    <dbReference type="NCBI Taxonomy" id="40686"/>
    <lineage>
        <taxon>Eukaryota</taxon>
        <taxon>Viridiplantae</taxon>
        <taxon>Streptophyta</taxon>
        <taxon>Embryophyta</taxon>
        <taxon>Tracheophyta</taxon>
        <taxon>Spermatophyta</taxon>
        <taxon>Magnoliopsida</taxon>
        <taxon>eudicotyledons</taxon>
        <taxon>Gunneridae</taxon>
        <taxon>Pentapetalae</taxon>
        <taxon>rosids</taxon>
        <taxon>fabids</taxon>
        <taxon>Malpighiales</taxon>
        <taxon>Salicaceae</taxon>
        <taxon>Saliceae</taxon>
        <taxon>Salix</taxon>
    </lineage>
</organism>